<evidence type="ECO:0000313" key="13">
    <source>
        <dbReference type="Proteomes" id="UP000184188"/>
    </source>
</evidence>
<keyword evidence="13" id="KW-1185">Reference proteome</keyword>
<evidence type="ECO:0000256" key="7">
    <source>
        <dbReference type="ARBA" id="ARBA00022741"/>
    </source>
</evidence>
<gene>
    <name evidence="12" type="ORF">ASPZODRAFT_135207</name>
</gene>
<dbReference type="EMBL" id="KV878348">
    <property type="protein sequence ID" value="OJJ44391.1"/>
    <property type="molecule type" value="Genomic_DNA"/>
</dbReference>
<dbReference type="GO" id="GO:0006750">
    <property type="term" value="P:glutathione biosynthetic process"/>
    <property type="evidence" value="ECO:0007669"/>
    <property type="project" value="UniProtKB-UniRule"/>
</dbReference>
<evidence type="ECO:0000256" key="1">
    <source>
        <dbReference type="ARBA" id="ARBA00005006"/>
    </source>
</evidence>
<proteinExistence type="inferred from homology"/>
<dbReference type="Proteomes" id="UP000184188">
    <property type="component" value="Unassembled WGS sequence"/>
</dbReference>
<evidence type="ECO:0000256" key="5">
    <source>
        <dbReference type="ARBA" id="ARBA00022598"/>
    </source>
</evidence>
<keyword evidence="7 11" id="KW-0547">Nucleotide-binding</keyword>
<evidence type="ECO:0000256" key="10">
    <source>
        <dbReference type="ARBA" id="ARBA00032122"/>
    </source>
</evidence>
<evidence type="ECO:0000256" key="3">
    <source>
        <dbReference type="ARBA" id="ARBA00012220"/>
    </source>
</evidence>
<keyword evidence="5 11" id="KW-0436">Ligase</keyword>
<dbReference type="InterPro" id="IPR004308">
    <property type="entry name" value="GCS"/>
</dbReference>
<dbReference type="UniPathway" id="UPA00142">
    <property type="reaction ID" value="UER00209"/>
</dbReference>
<dbReference type="FunFam" id="3.30.590.50:FF:000001">
    <property type="entry name" value="Glutamate-cysteine ligase Gcs1"/>
    <property type="match status" value="1"/>
</dbReference>
<evidence type="ECO:0000256" key="6">
    <source>
        <dbReference type="ARBA" id="ARBA00022684"/>
    </source>
</evidence>
<organism evidence="12 13">
    <name type="scientific">Penicilliopsis zonata CBS 506.65</name>
    <dbReference type="NCBI Taxonomy" id="1073090"/>
    <lineage>
        <taxon>Eukaryota</taxon>
        <taxon>Fungi</taxon>
        <taxon>Dikarya</taxon>
        <taxon>Ascomycota</taxon>
        <taxon>Pezizomycotina</taxon>
        <taxon>Eurotiomycetes</taxon>
        <taxon>Eurotiomycetidae</taxon>
        <taxon>Eurotiales</taxon>
        <taxon>Aspergillaceae</taxon>
        <taxon>Penicilliopsis</taxon>
    </lineage>
</organism>
<protein>
    <recommendedName>
        <fullName evidence="4 11">Glutamate--cysteine ligase</fullName>
        <ecNumber evidence="3 11">6.3.2.2</ecNumber>
    </recommendedName>
    <alternativeName>
        <fullName evidence="10 11">Gamma-ECS</fullName>
    </alternativeName>
    <alternativeName>
        <fullName evidence="9 11">Gamma-glutamylcysteine synthetase</fullName>
    </alternativeName>
</protein>
<dbReference type="InterPro" id="IPR014746">
    <property type="entry name" value="Gln_synth/guanido_kin_cat_dom"/>
</dbReference>
<dbReference type="PANTHER" id="PTHR11164">
    <property type="entry name" value="GLUTAMATE CYSTEINE LIGASE"/>
    <property type="match status" value="1"/>
</dbReference>
<dbReference type="SUPFAM" id="SSF55931">
    <property type="entry name" value="Glutamine synthetase/guanido kinase"/>
    <property type="match status" value="1"/>
</dbReference>
<dbReference type="FunFam" id="1.10.8.960:FF:000002">
    <property type="entry name" value="Glutamate-cysteine ligase Gcs1"/>
    <property type="match status" value="1"/>
</dbReference>
<dbReference type="STRING" id="1073090.A0A1L9SB59"/>
<dbReference type="GO" id="GO:0004357">
    <property type="term" value="F:glutamate-cysteine ligase activity"/>
    <property type="evidence" value="ECO:0007669"/>
    <property type="project" value="UniProtKB-UniRule"/>
</dbReference>
<accession>A0A1L9SB59</accession>
<dbReference type="Gene3D" id="3.30.590.50">
    <property type="match status" value="2"/>
</dbReference>
<keyword evidence="8 11" id="KW-0067">ATP-binding</keyword>
<dbReference type="FunFam" id="3.30.590.50:FF:000004">
    <property type="entry name" value="Glutamate-cysteine ligase Gcs1"/>
    <property type="match status" value="1"/>
</dbReference>
<evidence type="ECO:0000256" key="8">
    <source>
        <dbReference type="ARBA" id="ARBA00022840"/>
    </source>
</evidence>
<dbReference type="GeneID" id="34610192"/>
<comment type="pathway">
    <text evidence="1 11">Sulfur metabolism; glutathione biosynthesis; glutathione from L-cysteine and L-glutamate: step 1/2.</text>
</comment>
<dbReference type="Pfam" id="PF03074">
    <property type="entry name" value="GCS"/>
    <property type="match status" value="1"/>
</dbReference>
<comment type="similarity">
    <text evidence="2 11">Belongs to the glutamate--cysteine ligase type 3 family.</text>
</comment>
<dbReference type="GO" id="GO:0005524">
    <property type="term" value="F:ATP binding"/>
    <property type="evidence" value="ECO:0007669"/>
    <property type="project" value="UniProtKB-UniRule"/>
</dbReference>
<evidence type="ECO:0000256" key="4">
    <source>
        <dbReference type="ARBA" id="ARBA00014618"/>
    </source>
</evidence>
<dbReference type="OrthoDB" id="7939818at2759"/>
<evidence type="ECO:0000256" key="2">
    <source>
        <dbReference type="ARBA" id="ARBA00008100"/>
    </source>
</evidence>
<keyword evidence="6 11" id="KW-0317">Glutathione biosynthesis</keyword>
<evidence type="ECO:0000256" key="9">
    <source>
        <dbReference type="ARBA" id="ARBA00030585"/>
    </source>
</evidence>
<evidence type="ECO:0000313" key="12">
    <source>
        <dbReference type="EMBL" id="OJJ44391.1"/>
    </source>
</evidence>
<dbReference type="GO" id="GO:0017109">
    <property type="term" value="C:glutamate-cysteine ligase complex"/>
    <property type="evidence" value="ECO:0007669"/>
    <property type="project" value="TreeGrafter"/>
</dbReference>
<dbReference type="PANTHER" id="PTHR11164:SF0">
    <property type="entry name" value="GLUTAMATE--CYSTEINE LIGASE CATALYTIC SUBUNIT"/>
    <property type="match status" value="1"/>
</dbReference>
<dbReference type="AlphaFoldDB" id="A0A1L9SB59"/>
<sequence length="672" mass="76169">MGLLALGTALEWAEAKKKAAQVREWGIEQLLANWRRAKGKERDALLWGDEVEYLVVAVDSEAKKARLSLAQAEILKSLARDEALWKAGNGGQDHSMEHDGEALPHFHPEFGRFMLEATPGRPWGIDFKDLLKVESNMKWRREIAKAHMAPNEYPITLTTFPRLGTRDDFIVPYYPPSGAALRSQFVPDEIANPHIRFPTLAANIRSRRGRKVEINVPIFKDTNTPVPFKDPTVDYDLHLWPEDDDVRNGAAKADHVYMDAMAFGMGSCCLQITFQAKNMTEGRKLYDQLSPLGPILLALTAATPIYKGFLVDTDVRWNQIGLSVDDRTREELGEAPLENDRWRIPKSRYASNSTYISQDPRLREEYLDPNLVVDEKIKKRLMDEGMDELLATHFAHLFIRDPLVIFSEDLDELDLSKGDHFENLQSTNWQHMRFKPPPPEKDDIGWRVEFRSMEIQMTDFENAAFSIFIVLITRAILSFDLNFYIPIALTTENMETAHARDSLLNRKFYFRKDPFTRTAPKQALRSVNGNGSNFSSTASSAVNTPPPSPPLGPVELEYDLMTIADIVNGSADGSFPGLIPLVESYLNSVKVDVETRCALARYLDLIRKRADGTLWTGAHWIRDFVAKHPAYQHDSVVSSEICYDLVRAVEEITEKEGRGGSFGWELLTGKNL</sequence>
<dbReference type="RefSeq" id="XP_022578901.1">
    <property type="nucleotide sequence ID" value="XM_022723727.1"/>
</dbReference>
<evidence type="ECO:0000256" key="11">
    <source>
        <dbReference type="RuleBase" id="RU367135"/>
    </source>
</evidence>
<dbReference type="Gene3D" id="1.10.8.960">
    <property type="match status" value="1"/>
</dbReference>
<name>A0A1L9SB59_9EURO</name>
<dbReference type="VEuPathDB" id="FungiDB:ASPZODRAFT_135207"/>
<dbReference type="EC" id="6.3.2.2" evidence="3 11"/>
<comment type="catalytic activity">
    <reaction evidence="11">
        <text>L-cysteine + L-glutamate + ATP = gamma-L-glutamyl-L-cysteine + ADP + phosphate + H(+)</text>
        <dbReference type="Rhea" id="RHEA:13285"/>
        <dbReference type="ChEBI" id="CHEBI:15378"/>
        <dbReference type="ChEBI" id="CHEBI:29985"/>
        <dbReference type="ChEBI" id="CHEBI:30616"/>
        <dbReference type="ChEBI" id="CHEBI:35235"/>
        <dbReference type="ChEBI" id="CHEBI:43474"/>
        <dbReference type="ChEBI" id="CHEBI:58173"/>
        <dbReference type="ChEBI" id="CHEBI:456216"/>
        <dbReference type="EC" id="6.3.2.2"/>
    </reaction>
</comment>
<reference evidence="13" key="1">
    <citation type="journal article" date="2017" name="Genome Biol.">
        <title>Comparative genomics reveals high biological diversity and specific adaptations in the industrially and medically important fungal genus Aspergillus.</title>
        <authorList>
            <person name="de Vries R.P."/>
            <person name="Riley R."/>
            <person name="Wiebenga A."/>
            <person name="Aguilar-Osorio G."/>
            <person name="Amillis S."/>
            <person name="Uchima C.A."/>
            <person name="Anderluh G."/>
            <person name="Asadollahi M."/>
            <person name="Askin M."/>
            <person name="Barry K."/>
            <person name="Battaglia E."/>
            <person name="Bayram O."/>
            <person name="Benocci T."/>
            <person name="Braus-Stromeyer S.A."/>
            <person name="Caldana C."/>
            <person name="Canovas D."/>
            <person name="Cerqueira G.C."/>
            <person name="Chen F."/>
            <person name="Chen W."/>
            <person name="Choi C."/>
            <person name="Clum A."/>
            <person name="Dos Santos R.A."/>
            <person name="Damasio A.R."/>
            <person name="Diallinas G."/>
            <person name="Emri T."/>
            <person name="Fekete E."/>
            <person name="Flipphi M."/>
            <person name="Freyberg S."/>
            <person name="Gallo A."/>
            <person name="Gournas C."/>
            <person name="Habgood R."/>
            <person name="Hainaut M."/>
            <person name="Harispe M.L."/>
            <person name="Henrissat B."/>
            <person name="Hilden K.S."/>
            <person name="Hope R."/>
            <person name="Hossain A."/>
            <person name="Karabika E."/>
            <person name="Karaffa L."/>
            <person name="Karanyi Z."/>
            <person name="Krasevec N."/>
            <person name="Kuo A."/>
            <person name="Kusch H."/>
            <person name="LaButti K."/>
            <person name="Lagendijk E.L."/>
            <person name="Lapidus A."/>
            <person name="Levasseur A."/>
            <person name="Lindquist E."/>
            <person name="Lipzen A."/>
            <person name="Logrieco A.F."/>
            <person name="MacCabe A."/>
            <person name="Maekelae M.R."/>
            <person name="Malavazi I."/>
            <person name="Melin P."/>
            <person name="Meyer V."/>
            <person name="Mielnichuk N."/>
            <person name="Miskei M."/>
            <person name="Molnar A.P."/>
            <person name="Mule G."/>
            <person name="Ngan C.Y."/>
            <person name="Orejas M."/>
            <person name="Orosz E."/>
            <person name="Ouedraogo J.P."/>
            <person name="Overkamp K.M."/>
            <person name="Park H.-S."/>
            <person name="Perrone G."/>
            <person name="Piumi F."/>
            <person name="Punt P.J."/>
            <person name="Ram A.F."/>
            <person name="Ramon A."/>
            <person name="Rauscher S."/>
            <person name="Record E."/>
            <person name="Riano-Pachon D.M."/>
            <person name="Robert V."/>
            <person name="Roehrig J."/>
            <person name="Ruller R."/>
            <person name="Salamov A."/>
            <person name="Salih N.S."/>
            <person name="Samson R.A."/>
            <person name="Sandor E."/>
            <person name="Sanguinetti M."/>
            <person name="Schuetze T."/>
            <person name="Sepcic K."/>
            <person name="Shelest E."/>
            <person name="Sherlock G."/>
            <person name="Sophianopoulou V."/>
            <person name="Squina F.M."/>
            <person name="Sun H."/>
            <person name="Susca A."/>
            <person name="Todd R.B."/>
            <person name="Tsang A."/>
            <person name="Unkles S.E."/>
            <person name="van de Wiele N."/>
            <person name="van Rossen-Uffink D."/>
            <person name="Oliveira J.V."/>
            <person name="Vesth T.C."/>
            <person name="Visser J."/>
            <person name="Yu J.-H."/>
            <person name="Zhou M."/>
            <person name="Andersen M.R."/>
            <person name="Archer D.B."/>
            <person name="Baker S.E."/>
            <person name="Benoit I."/>
            <person name="Brakhage A.A."/>
            <person name="Braus G.H."/>
            <person name="Fischer R."/>
            <person name="Frisvad J.C."/>
            <person name="Goldman G.H."/>
            <person name="Houbraken J."/>
            <person name="Oakley B."/>
            <person name="Pocsi I."/>
            <person name="Scazzocchio C."/>
            <person name="Seiboth B."/>
            <person name="vanKuyk P.A."/>
            <person name="Wortman J."/>
            <person name="Dyer P.S."/>
            <person name="Grigoriev I.V."/>
        </authorList>
    </citation>
    <scope>NUCLEOTIDE SEQUENCE [LARGE SCALE GENOMIC DNA]</scope>
    <source>
        <strain evidence="13">CBS 506.65</strain>
    </source>
</reference>